<sequence length="89" mass="9963">MNTNTSEQSKSHCRLKVTEQLTKAASIKFTVCLATSQSHMPFDADTIAQIASFIERMVEKETVEMWYPLRGSDAMGDLTFDDASNARDL</sequence>
<comment type="caution">
    <text evidence="1">The sequence shown here is derived from an EMBL/GenBank/DDBJ whole genome shotgun (WGS) entry which is preliminary data.</text>
</comment>
<dbReference type="Proteomes" id="UP000784294">
    <property type="component" value="Unassembled WGS sequence"/>
</dbReference>
<name>A0A3S5AZ32_9PLAT</name>
<gene>
    <name evidence="1" type="ORF">PXEA_LOCUS29277</name>
</gene>
<organism evidence="1 2">
    <name type="scientific">Protopolystoma xenopodis</name>
    <dbReference type="NCBI Taxonomy" id="117903"/>
    <lineage>
        <taxon>Eukaryota</taxon>
        <taxon>Metazoa</taxon>
        <taxon>Spiralia</taxon>
        <taxon>Lophotrochozoa</taxon>
        <taxon>Platyhelminthes</taxon>
        <taxon>Monogenea</taxon>
        <taxon>Polyopisthocotylea</taxon>
        <taxon>Polystomatidea</taxon>
        <taxon>Polystomatidae</taxon>
        <taxon>Protopolystoma</taxon>
    </lineage>
</organism>
<accession>A0A3S5AZ32</accession>
<proteinExistence type="predicted"/>
<evidence type="ECO:0000313" key="2">
    <source>
        <dbReference type="Proteomes" id="UP000784294"/>
    </source>
</evidence>
<protein>
    <submittedName>
        <fullName evidence="1">Uncharacterized protein</fullName>
    </submittedName>
</protein>
<reference evidence="1" key="1">
    <citation type="submission" date="2018-11" db="EMBL/GenBank/DDBJ databases">
        <authorList>
            <consortium name="Pathogen Informatics"/>
        </authorList>
    </citation>
    <scope>NUCLEOTIDE SEQUENCE</scope>
</reference>
<keyword evidence="2" id="KW-1185">Reference proteome</keyword>
<evidence type="ECO:0000313" key="1">
    <source>
        <dbReference type="EMBL" id="VEL35837.1"/>
    </source>
</evidence>
<dbReference type="AlphaFoldDB" id="A0A3S5AZ32"/>
<dbReference type="EMBL" id="CAAALY010250807">
    <property type="protein sequence ID" value="VEL35837.1"/>
    <property type="molecule type" value="Genomic_DNA"/>
</dbReference>